<dbReference type="OrthoDB" id="10420326at2759"/>
<dbReference type="Proteomes" id="UP000272942">
    <property type="component" value="Unassembled WGS sequence"/>
</dbReference>
<protein>
    <submittedName>
        <fullName evidence="3">Phage major capsid protein</fullName>
    </submittedName>
</protein>
<reference evidence="3" key="1">
    <citation type="submission" date="2016-06" db="UniProtKB">
        <authorList>
            <consortium name="WormBaseParasite"/>
        </authorList>
    </citation>
    <scope>IDENTIFICATION</scope>
</reference>
<dbReference type="AlphaFoldDB" id="A0A183BEB6"/>
<evidence type="ECO:0000313" key="3">
    <source>
        <dbReference type="WBParaSite" id="ECPE_0001759601-mRNA-1"/>
    </source>
</evidence>
<evidence type="ECO:0000313" key="1">
    <source>
        <dbReference type="EMBL" id="VDP94852.1"/>
    </source>
</evidence>
<accession>A0A183BEB6</accession>
<proteinExistence type="predicted"/>
<gene>
    <name evidence="1" type="ORF">ECPE_LOCUS17552</name>
</gene>
<dbReference type="EMBL" id="UZAN01069972">
    <property type="protein sequence ID" value="VDP94852.1"/>
    <property type="molecule type" value="Genomic_DNA"/>
</dbReference>
<keyword evidence="2" id="KW-1185">Reference proteome</keyword>
<dbReference type="WBParaSite" id="ECPE_0001759601-mRNA-1">
    <property type="protein sequence ID" value="ECPE_0001759601-mRNA-1"/>
    <property type="gene ID" value="ECPE_0001759601"/>
</dbReference>
<organism evidence="3">
    <name type="scientific">Echinostoma caproni</name>
    <dbReference type="NCBI Taxonomy" id="27848"/>
    <lineage>
        <taxon>Eukaryota</taxon>
        <taxon>Metazoa</taxon>
        <taxon>Spiralia</taxon>
        <taxon>Lophotrochozoa</taxon>
        <taxon>Platyhelminthes</taxon>
        <taxon>Trematoda</taxon>
        <taxon>Digenea</taxon>
        <taxon>Plagiorchiida</taxon>
        <taxon>Echinostomata</taxon>
        <taxon>Echinostomatoidea</taxon>
        <taxon>Echinostomatidae</taxon>
        <taxon>Echinostoma</taxon>
    </lineage>
</organism>
<evidence type="ECO:0000313" key="2">
    <source>
        <dbReference type="Proteomes" id="UP000272942"/>
    </source>
</evidence>
<name>A0A183BEB6_9TREM</name>
<reference evidence="1 2" key="2">
    <citation type="submission" date="2018-11" db="EMBL/GenBank/DDBJ databases">
        <authorList>
            <consortium name="Pathogen Informatics"/>
        </authorList>
    </citation>
    <scope>NUCLEOTIDE SEQUENCE [LARGE SCALE GENOMIC DNA]</scope>
    <source>
        <strain evidence="1 2">Egypt</strain>
    </source>
</reference>
<sequence length="86" mass="9390">MDENDEATGYALVAPEDAKKILSGEATLQNVVDEEGKQVLTLAPVLTEGSEERNQTDLGGLSTDEVNDYLKVRHGLAKDTNIIREF</sequence>